<evidence type="ECO:0000313" key="1">
    <source>
        <dbReference type="EMBL" id="GAY67629.1"/>
    </source>
</evidence>
<dbReference type="SUPFAM" id="SSF52058">
    <property type="entry name" value="L domain-like"/>
    <property type="match status" value="1"/>
</dbReference>
<comment type="caution">
    <text evidence="1">The sequence shown here is derived from an EMBL/GenBank/DDBJ whole genome shotgun (WGS) entry which is preliminary data.</text>
</comment>
<dbReference type="EMBL" id="BDQV01000739">
    <property type="protein sequence ID" value="GAY67629.1"/>
    <property type="molecule type" value="Genomic_DNA"/>
</dbReference>
<protein>
    <submittedName>
        <fullName evidence="1">Uncharacterized protein</fullName>
    </submittedName>
</protein>
<proteinExistence type="predicted"/>
<reference evidence="1 2" key="1">
    <citation type="journal article" date="2017" name="Front. Genet.">
        <title>Draft sequencing of the heterozygous diploid genome of Satsuma (Citrus unshiu Marc.) using a hybrid assembly approach.</title>
        <authorList>
            <person name="Shimizu T."/>
            <person name="Tanizawa Y."/>
            <person name="Mochizuki T."/>
            <person name="Nagasaki H."/>
            <person name="Yoshioka T."/>
            <person name="Toyoda A."/>
            <person name="Fujiyama A."/>
            <person name="Kaminuma E."/>
            <person name="Nakamura Y."/>
        </authorList>
    </citation>
    <scope>NUCLEOTIDE SEQUENCE [LARGE SCALE GENOMIC DNA]</scope>
    <source>
        <strain evidence="2">cv. Miyagawa wase</strain>
    </source>
</reference>
<sequence>MIDGSKVLQSIGSLLSLKTLYLSYTNFKGTVVNQELHNFTNLEELILDESNLQLMPLEWLTLSNSMKMSILKNPHIRGCLH</sequence>
<evidence type="ECO:0000313" key="2">
    <source>
        <dbReference type="Proteomes" id="UP000236630"/>
    </source>
</evidence>
<organism evidence="1 2">
    <name type="scientific">Citrus unshiu</name>
    <name type="common">Satsuma mandarin</name>
    <name type="synonym">Citrus nobilis var. unshiu</name>
    <dbReference type="NCBI Taxonomy" id="55188"/>
    <lineage>
        <taxon>Eukaryota</taxon>
        <taxon>Viridiplantae</taxon>
        <taxon>Streptophyta</taxon>
        <taxon>Embryophyta</taxon>
        <taxon>Tracheophyta</taxon>
        <taxon>Spermatophyta</taxon>
        <taxon>Magnoliopsida</taxon>
        <taxon>eudicotyledons</taxon>
        <taxon>Gunneridae</taxon>
        <taxon>Pentapetalae</taxon>
        <taxon>rosids</taxon>
        <taxon>malvids</taxon>
        <taxon>Sapindales</taxon>
        <taxon>Rutaceae</taxon>
        <taxon>Aurantioideae</taxon>
        <taxon>Citrus</taxon>
    </lineage>
</organism>
<dbReference type="InterPro" id="IPR032675">
    <property type="entry name" value="LRR_dom_sf"/>
</dbReference>
<name>A0A2H5QSQ2_CITUN</name>
<keyword evidence="2" id="KW-1185">Reference proteome</keyword>
<dbReference type="Proteomes" id="UP000236630">
    <property type="component" value="Unassembled WGS sequence"/>
</dbReference>
<dbReference type="AlphaFoldDB" id="A0A2H5QSQ2"/>
<accession>A0A2H5QSQ2</accession>
<gene>
    <name evidence="1" type="ORF">CUMW_258070</name>
</gene>
<feature type="non-terminal residue" evidence="1">
    <location>
        <position position="81"/>
    </location>
</feature>
<dbReference type="Gene3D" id="3.80.10.10">
    <property type="entry name" value="Ribonuclease Inhibitor"/>
    <property type="match status" value="1"/>
</dbReference>